<keyword evidence="4" id="KW-1185">Reference proteome</keyword>
<feature type="domain" description="C2" evidence="2">
    <location>
        <begin position="1"/>
        <end position="119"/>
    </location>
</feature>
<evidence type="ECO:0000313" key="3">
    <source>
        <dbReference type="EMBL" id="CAA2938750.1"/>
    </source>
</evidence>
<dbReference type="PROSITE" id="PS50004">
    <property type="entry name" value="C2"/>
    <property type="match status" value="1"/>
</dbReference>
<comment type="caution">
    <text evidence="3">The sequence shown here is derived from an EMBL/GenBank/DDBJ whole genome shotgun (WGS) entry which is preliminary data.</text>
</comment>
<dbReference type="PANTHER" id="PTHR32246:SF143">
    <property type="entry name" value="CALCIUM-DEPENDENT LIPID-BINDING (CALB DOMAIN) FAMILY PROTEIN"/>
    <property type="match status" value="1"/>
</dbReference>
<feature type="compositionally biased region" description="Polar residues" evidence="1">
    <location>
        <begin position="70"/>
        <end position="84"/>
    </location>
</feature>
<organism evidence="3 4">
    <name type="scientific">Olea europaea subsp. europaea</name>
    <dbReference type="NCBI Taxonomy" id="158383"/>
    <lineage>
        <taxon>Eukaryota</taxon>
        <taxon>Viridiplantae</taxon>
        <taxon>Streptophyta</taxon>
        <taxon>Embryophyta</taxon>
        <taxon>Tracheophyta</taxon>
        <taxon>Spermatophyta</taxon>
        <taxon>Magnoliopsida</taxon>
        <taxon>eudicotyledons</taxon>
        <taxon>Gunneridae</taxon>
        <taxon>Pentapetalae</taxon>
        <taxon>asterids</taxon>
        <taxon>lamiids</taxon>
        <taxon>Lamiales</taxon>
        <taxon>Oleaceae</taxon>
        <taxon>Oleeae</taxon>
        <taxon>Olea</taxon>
    </lineage>
</organism>
<sequence>MATLKPFQLLEINIISTQDLEHVSKKMKTYAVAWVNRNRKLSSRVDSEGNMNPTWNDKFVFRVDEEFLQHDTSNSRQKPNSSAYSAALPPPTTLRRNAVCCASDTSTIEMTTRNTEHWCGRIGQFNEEYATNKDDEHDNNWEPTLKPILHRSKSERSESIYLDTCSDTNSSLVVILKKMGARGNGGSILSISEAGENFVKSKNKKGKPSLVVSGAELQKKSKQKSKKGKASSVVSESIVSKETSVYGKITKPDLKNKGQENMDKNNEKSGLELKVFDEKPCKKVGGQTIEKPLVTTIGKPISKYNGYEYGGASKGSKFFIGAPFKAHSIIFDSEVEPPPSGLAAMMVERKYHLDDN</sequence>
<dbReference type="SUPFAM" id="SSF49562">
    <property type="entry name" value="C2 domain (Calcium/lipid-binding domain, CaLB)"/>
    <property type="match status" value="1"/>
</dbReference>
<dbReference type="OrthoDB" id="1909968at2759"/>
<protein>
    <submittedName>
        <fullName evidence="3">Uncharacterized protein LOC111391652</fullName>
    </submittedName>
</protein>
<evidence type="ECO:0000256" key="1">
    <source>
        <dbReference type="SAM" id="MobiDB-lite"/>
    </source>
</evidence>
<dbReference type="PANTHER" id="PTHR32246">
    <property type="entry name" value="INGRESSION PROTEIN FIC1"/>
    <property type="match status" value="1"/>
</dbReference>
<evidence type="ECO:0000313" key="4">
    <source>
        <dbReference type="Proteomes" id="UP000594638"/>
    </source>
</evidence>
<dbReference type="InterPro" id="IPR035892">
    <property type="entry name" value="C2_domain_sf"/>
</dbReference>
<name>A0A8S0PBN9_OLEEU</name>
<dbReference type="Gramene" id="OE9A006269T1">
    <property type="protein sequence ID" value="OE9A006269C1"/>
    <property type="gene ID" value="OE9A006269"/>
</dbReference>
<gene>
    <name evidence="3" type="ORF">OLEA9_A006269</name>
</gene>
<dbReference type="Gene3D" id="2.60.40.150">
    <property type="entry name" value="C2 domain"/>
    <property type="match status" value="1"/>
</dbReference>
<dbReference type="Proteomes" id="UP000594638">
    <property type="component" value="Unassembled WGS sequence"/>
</dbReference>
<dbReference type="InterPro" id="IPR000008">
    <property type="entry name" value="C2_dom"/>
</dbReference>
<proteinExistence type="predicted"/>
<dbReference type="Pfam" id="PF00168">
    <property type="entry name" value="C2"/>
    <property type="match status" value="1"/>
</dbReference>
<dbReference type="EMBL" id="CACTIH010000038">
    <property type="protein sequence ID" value="CAA2938750.1"/>
    <property type="molecule type" value="Genomic_DNA"/>
</dbReference>
<dbReference type="AlphaFoldDB" id="A0A8S0PBN9"/>
<evidence type="ECO:0000259" key="2">
    <source>
        <dbReference type="PROSITE" id="PS50004"/>
    </source>
</evidence>
<accession>A0A8S0PBN9</accession>
<feature type="region of interest" description="Disordered" evidence="1">
    <location>
        <begin position="70"/>
        <end position="90"/>
    </location>
</feature>
<reference evidence="3 4" key="1">
    <citation type="submission" date="2019-12" db="EMBL/GenBank/DDBJ databases">
        <authorList>
            <person name="Alioto T."/>
            <person name="Alioto T."/>
            <person name="Gomez Garrido J."/>
        </authorList>
    </citation>
    <scope>NUCLEOTIDE SEQUENCE [LARGE SCALE GENOMIC DNA]</scope>
</reference>